<keyword evidence="1" id="KW-0472">Membrane</keyword>
<reference evidence="2" key="1">
    <citation type="journal article" date="2015" name="Nature">
        <title>Complex archaea that bridge the gap between prokaryotes and eukaryotes.</title>
        <authorList>
            <person name="Spang A."/>
            <person name="Saw J.H."/>
            <person name="Jorgensen S.L."/>
            <person name="Zaremba-Niedzwiedzka K."/>
            <person name="Martijn J."/>
            <person name="Lind A.E."/>
            <person name="van Eijk R."/>
            <person name="Schleper C."/>
            <person name="Guy L."/>
            <person name="Ettema T.J."/>
        </authorList>
    </citation>
    <scope>NUCLEOTIDE SEQUENCE</scope>
</reference>
<evidence type="ECO:0000313" key="2">
    <source>
        <dbReference type="EMBL" id="KKM72669.1"/>
    </source>
</evidence>
<dbReference type="AlphaFoldDB" id="A0A0F9JS00"/>
<sequence length="45" mass="5053">MMQQTVEQGSNLKLWIPVIIAIIGSLTTLIVAAFRMLRKHEKSEG</sequence>
<accession>A0A0F9JS00</accession>
<protein>
    <submittedName>
        <fullName evidence="2">Uncharacterized protein</fullName>
    </submittedName>
</protein>
<organism evidence="2">
    <name type="scientific">marine sediment metagenome</name>
    <dbReference type="NCBI Taxonomy" id="412755"/>
    <lineage>
        <taxon>unclassified sequences</taxon>
        <taxon>metagenomes</taxon>
        <taxon>ecological metagenomes</taxon>
    </lineage>
</organism>
<comment type="caution">
    <text evidence="2">The sequence shown here is derived from an EMBL/GenBank/DDBJ whole genome shotgun (WGS) entry which is preliminary data.</text>
</comment>
<proteinExistence type="predicted"/>
<name>A0A0F9JS00_9ZZZZ</name>
<dbReference type="EMBL" id="LAZR01009425">
    <property type="protein sequence ID" value="KKM72669.1"/>
    <property type="molecule type" value="Genomic_DNA"/>
</dbReference>
<keyword evidence="1" id="KW-0812">Transmembrane</keyword>
<gene>
    <name evidence="2" type="ORF">LCGC14_1418210</name>
</gene>
<feature type="transmembrane region" description="Helical" evidence="1">
    <location>
        <begin position="12"/>
        <end position="34"/>
    </location>
</feature>
<evidence type="ECO:0000256" key="1">
    <source>
        <dbReference type="SAM" id="Phobius"/>
    </source>
</evidence>
<keyword evidence="1" id="KW-1133">Transmembrane helix</keyword>